<evidence type="ECO:0000313" key="2">
    <source>
        <dbReference type="EMBL" id="CEM19305.1"/>
    </source>
</evidence>
<sequence>MPLTQVPRPTAISIRCGEEDHTFEMKMRSEKGALSKVYQGVYCGGEEAAFKTVMTDEKLVETDIACLISERQRLEDLAKLAGGSANLRERGFLPLYHASTDTEQPAMFIEGEGDEATKRPIIVPVTPWVSSGDDPAQHEFIEIGAAISRYNMRKISQQYKGPLSATAATEARKEVLIGIRAICLLIHAHITASNALLYALDNLASDVFLRWTSLVDREVFLSCCPCPSTTLPRQPPFLAHCPGSVMIDPANALRADQPPQGAGRGLARVPTDHREQKKQLQIVGLKPFFAPPETTVLRWETICEITETRGVEKEVIDCVVEGIKGGMKECGTMTKEGDAIFISSRALSWGVGHHLRHFVSGDSYSMLTNIIYRLDAAFKQAKRENKPAEEVQELQEKLKRERLRKDLEHCFHWSSFCQSLFDNDGLARNFRPNIKPLHKREETELEWATHLAKDISRLAQGALQQEAEKRPELEDILRTMLELERRLSSNDQFSVVSDEAKRPTGSSDSEAASPSLDGVAGRVLSSGMGETGSLPSCLEMPSSASKLPPPATEERREAVMAAETDEVTLQQQQQQQQQQQDQQERAANSTRARWSLGSFFKRLWSRRVRPTAQHSKAADEENWSLVETQEAEGWVEDERRRDAEQWQWVVFEAAMEGGV</sequence>
<evidence type="ECO:0000256" key="1">
    <source>
        <dbReference type="SAM" id="MobiDB-lite"/>
    </source>
</evidence>
<reference evidence="2 3" key="1">
    <citation type="submission" date="2014-11" db="EMBL/GenBank/DDBJ databases">
        <authorList>
            <person name="Zhu J."/>
            <person name="Qi W."/>
            <person name="Song R."/>
        </authorList>
    </citation>
    <scope>NUCLEOTIDE SEQUENCE [LARGE SCALE GENOMIC DNA]</scope>
</reference>
<protein>
    <submittedName>
        <fullName evidence="2">Uncharacterized protein</fullName>
    </submittedName>
</protein>
<evidence type="ECO:0000313" key="3">
    <source>
        <dbReference type="Proteomes" id="UP000041254"/>
    </source>
</evidence>
<dbReference type="Proteomes" id="UP000041254">
    <property type="component" value="Unassembled WGS sequence"/>
</dbReference>
<dbReference type="EMBL" id="CDMY01000510">
    <property type="protein sequence ID" value="CEM19305.1"/>
    <property type="molecule type" value="Genomic_DNA"/>
</dbReference>
<dbReference type="PhylomeDB" id="A0A0G4FVV1"/>
<proteinExistence type="predicted"/>
<dbReference type="VEuPathDB" id="CryptoDB:Vbra_16374"/>
<accession>A0A0G4FVV1</accession>
<dbReference type="InParanoid" id="A0A0G4FVV1"/>
<feature type="region of interest" description="Disordered" evidence="1">
    <location>
        <begin position="494"/>
        <end position="590"/>
    </location>
</feature>
<organism evidence="2 3">
    <name type="scientific">Vitrella brassicaformis (strain CCMP3155)</name>
    <dbReference type="NCBI Taxonomy" id="1169540"/>
    <lineage>
        <taxon>Eukaryota</taxon>
        <taxon>Sar</taxon>
        <taxon>Alveolata</taxon>
        <taxon>Colpodellida</taxon>
        <taxon>Vitrellaceae</taxon>
        <taxon>Vitrella</taxon>
    </lineage>
</organism>
<keyword evidence="3" id="KW-1185">Reference proteome</keyword>
<name>A0A0G4FVV1_VITBC</name>
<dbReference type="AlphaFoldDB" id="A0A0G4FVV1"/>
<feature type="compositionally biased region" description="Low complexity" evidence="1">
    <location>
        <begin position="570"/>
        <end position="581"/>
    </location>
</feature>
<gene>
    <name evidence="2" type="ORF">Vbra_16374</name>
</gene>